<proteinExistence type="predicted"/>
<comment type="caution">
    <text evidence="2">The sequence shown here is derived from an EMBL/GenBank/DDBJ whole genome shotgun (WGS) entry which is preliminary data.</text>
</comment>
<evidence type="ECO:0000313" key="2">
    <source>
        <dbReference type="EMBL" id="EEG25940.1"/>
    </source>
</evidence>
<keyword evidence="1" id="KW-0472">Membrane</keyword>
<protein>
    <submittedName>
        <fullName evidence="2">Uncharacterized protein</fullName>
    </submittedName>
</protein>
<dbReference type="HOGENOM" id="CLU_2104898_0_0_11"/>
<dbReference type="EMBL" id="ACEB01000042">
    <property type="protein sequence ID" value="EEG25940.1"/>
    <property type="molecule type" value="Genomic_DNA"/>
</dbReference>
<organism evidence="2 3">
    <name type="scientific">Corynebacterium matruchotii ATCC 33806</name>
    <dbReference type="NCBI Taxonomy" id="566549"/>
    <lineage>
        <taxon>Bacteria</taxon>
        <taxon>Bacillati</taxon>
        <taxon>Actinomycetota</taxon>
        <taxon>Actinomycetes</taxon>
        <taxon>Mycobacteriales</taxon>
        <taxon>Corynebacteriaceae</taxon>
        <taxon>Corynebacterium</taxon>
    </lineage>
</organism>
<accession>C0E699</accession>
<evidence type="ECO:0000256" key="1">
    <source>
        <dbReference type="SAM" id="Phobius"/>
    </source>
</evidence>
<feature type="transmembrane region" description="Helical" evidence="1">
    <location>
        <begin position="56"/>
        <end position="75"/>
    </location>
</feature>
<evidence type="ECO:0000313" key="3">
    <source>
        <dbReference type="Proteomes" id="UP000006247"/>
    </source>
</evidence>
<gene>
    <name evidence="2" type="ORF">CORMATOL_02532</name>
</gene>
<dbReference type="AlphaFoldDB" id="C0E699"/>
<keyword evidence="1" id="KW-1133">Transmembrane helix</keyword>
<dbReference type="Proteomes" id="UP000006247">
    <property type="component" value="Unassembled WGS sequence"/>
</dbReference>
<feature type="transmembrane region" description="Helical" evidence="1">
    <location>
        <begin position="81"/>
        <end position="99"/>
    </location>
</feature>
<reference evidence="2 3" key="1">
    <citation type="submission" date="2009-01" db="EMBL/GenBank/DDBJ databases">
        <authorList>
            <person name="Fulton L."/>
            <person name="Clifton S."/>
            <person name="Chinwalla A.T."/>
            <person name="Mitreva M."/>
            <person name="Sodergren E."/>
            <person name="Weinstock G."/>
            <person name="Clifton S."/>
            <person name="Dooling D.J."/>
            <person name="Fulton B."/>
            <person name="Minx P."/>
            <person name="Pepin K.H."/>
            <person name="Johnson M."/>
            <person name="Bhonagiri V."/>
            <person name="Nash W.E."/>
            <person name="Mardis E.R."/>
            <person name="Wilson R.K."/>
        </authorList>
    </citation>
    <scope>NUCLEOTIDE SEQUENCE [LARGE SCALE GENOMIC DNA]</scope>
    <source>
        <strain evidence="2 3">ATCC 33806</strain>
    </source>
</reference>
<sequence>MAEYESVLQGSADRILRMTEKSVDAKTKATLADSGVTSAIEDGMRDDSRRASRQQIFSFFIITAAFIAGCVFMLFDKQIPAIFSAVVFAVSGVVSYRFGRQKEKYQLISDDKASE</sequence>
<keyword evidence="1" id="KW-0812">Transmembrane</keyword>
<name>C0E699_9CORY</name>